<gene>
    <name evidence="10" type="ORF">LIER_08042</name>
</gene>
<protein>
    <recommendedName>
        <fullName evidence="9">Man1/Src1-like C-terminal domain-containing protein</fullName>
    </recommendedName>
</protein>
<evidence type="ECO:0000256" key="2">
    <source>
        <dbReference type="ARBA" id="ARBA00022553"/>
    </source>
</evidence>
<keyword evidence="6" id="KW-0539">Nucleus</keyword>
<organism evidence="10 11">
    <name type="scientific">Lithospermum erythrorhizon</name>
    <name type="common">Purple gromwell</name>
    <name type="synonym">Lithospermum officinale var. erythrorhizon</name>
    <dbReference type="NCBI Taxonomy" id="34254"/>
    <lineage>
        <taxon>Eukaryota</taxon>
        <taxon>Viridiplantae</taxon>
        <taxon>Streptophyta</taxon>
        <taxon>Embryophyta</taxon>
        <taxon>Tracheophyta</taxon>
        <taxon>Spermatophyta</taxon>
        <taxon>Magnoliopsida</taxon>
        <taxon>eudicotyledons</taxon>
        <taxon>Gunneridae</taxon>
        <taxon>Pentapetalae</taxon>
        <taxon>asterids</taxon>
        <taxon>lamiids</taxon>
        <taxon>Boraginales</taxon>
        <taxon>Boraginaceae</taxon>
        <taxon>Boraginoideae</taxon>
        <taxon>Lithospermeae</taxon>
        <taxon>Lithospermum</taxon>
    </lineage>
</organism>
<dbReference type="GO" id="GO:0005637">
    <property type="term" value="C:nuclear inner membrane"/>
    <property type="evidence" value="ECO:0007669"/>
    <property type="project" value="UniProtKB-SubCell"/>
</dbReference>
<evidence type="ECO:0000256" key="5">
    <source>
        <dbReference type="ARBA" id="ARBA00023136"/>
    </source>
</evidence>
<accession>A0AAV3PAI5</accession>
<evidence type="ECO:0000256" key="6">
    <source>
        <dbReference type="ARBA" id="ARBA00023242"/>
    </source>
</evidence>
<keyword evidence="11" id="KW-1185">Reference proteome</keyword>
<dbReference type="Proteomes" id="UP001454036">
    <property type="component" value="Unassembled WGS sequence"/>
</dbReference>
<evidence type="ECO:0000256" key="1">
    <source>
        <dbReference type="ARBA" id="ARBA00004540"/>
    </source>
</evidence>
<keyword evidence="3 8" id="KW-0812">Transmembrane</keyword>
<sequence length="366" mass="40951">MSSTHRRRSGGATSSFPPPPPSNLFPSSKSDLFQLLAVVATASAVAYSFNFIFAYYNKLPKPFCHSNVDFDFFITDDCEPCPSYGVCHDGKLECVSGYRKHGKQCVEDGEINEAAMRLTKLVEANLCEAYAQHLCGGPSVVWASENEVWNLLDQMEKYGLDESSFNYAKERAIGSIGSTMETKIDDKRVKGFKCPESLVEHYKPFSCQVQQYITEHALLLISVCALFGGCMLILLKVLRSYYLSVKAEELYGKVCNILEEISRSIGGEGEPWVVASWLRDHLLSPKERKDPLLWKKVEELIQEDTRVDQYPRLVKGESKVVWEWQVEGHLSSSGKRKKGSRSIPDRISLSSPQQNGAVKVAAAIVN</sequence>
<keyword evidence="2" id="KW-0597">Phosphoprotein</keyword>
<keyword evidence="4 8" id="KW-1133">Transmembrane helix</keyword>
<comment type="caution">
    <text evidence="10">The sequence shown here is derived from an EMBL/GenBank/DDBJ whole genome shotgun (WGS) entry which is preliminary data.</text>
</comment>
<evidence type="ECO:0000256" key="8">
    <source>
        <dbReference type="SAM" id="Phobius"/>
    </source>
</evidence>
<feature type="transmembrane region" description="Helical" evidence="8">
    <location>
        <begin position="32"/>
        <end position="56"/>
    </location>
</feature>
<evidence type="ECO:0000313" key="10">
    <source>
        <dbReference type="EMBL" id="GAA0148660.1"/>
    </source>
</evidence>
<dbReference type="PANTHER" id="PTHR47808">
    <property type="entry name" value="INNER NUCLEAR MEMBRANE PROTEIN HEH2-RELATED"/>
    <property type="match status" value="1"/>
</dbReference>
<feature type="transmembrane region" description="Helical" evidence="8">
    <location>
        <begin position="217"/>
        <end position="238"/>
    </location>
</feature>
<keyword evidence="5 8" id="KW-0472">Membrane</keyword>
<name>A0AAV3PAI5_LITER</name>
<feature type="region of interest" description="Disordered" evidence="7">
    <location>
        <begin position="1"/>
        <end position="21"/>
    </location>
</feature>
<reference evidence="10 11" key="1">
    <citation type="submission" date="2024-01" db="EMBL/GenBank/DDBJ databases">
        <title>The complete chloroplast genome sequence of Lithospermum erythrorhizon: insights into the phylogenetic relationship among Boraginaceae species and the maternal lineages of purple gromwells.</title>
        <authorList>
            <person name="Okada T."/>
            <person name="Watanabe K."/>
        </authorList>
    </citation>
    <scope>NUCLEOTIDE SEQUENCE [LARGE SCALE GENOMIC DNA]</scope>
</reference>
<dbReference type="GO" id="GO:0003682">
    <property type="term" value="F:chromatin binding"/>
    <property type="evidence" value="ECO:0007669"/>
    <property type="project" value="InterPro"/>
</dbReference>
<evidence type="ECO:0000313" key="11">
    <source>
        <dbReference type="Proteomes" id="UP001454036"/>
    </source>
</evidence>
<proteinExistence type="predicted"/>
<dbReference type="InterPro" id="IPR018996">
    <property type="entry name" value="Man1/Src1-like_C"/>
</dbReference>
<dbReference type="Gene3D" id="1.10.10.1180">
    <property type="entry name" value="MAN1, winged-helix domain"/>
    <property type="match status" value="1"/>
</dbReference>
<dbReference type="InterPro" id="IPR041885">
    <property type="entry name" value="MAN1_winged_helix_dom"/>
</dbReference>
<comment type="subcellular location">
    <subcellularLocation>
        <location evidence="1">Nucleus inner membrane</location>
    </subcellularLocation>
</comment>
<evidence type="ECO:0000256" key="3">
    <source>
        <dbReference type="ARBA" id="ARBA00022692"/>
    </source>
</evidence>
<evidence type="ECO:0000256" key="4">
    <source>
        <dbReference type="ARBA" id="ARBA00022989"/>
    </source>
</evidence>
<dbReference type="EMBL" id="BAABME010001276">
    <property type="protein sequence ID" value="GAA0148660.1"/>
    <property type="molecule type" value="Genomic_DNA"/>
</dbReference>
<evidence type="ECO:0000256" key="7">
    <source>
        <dbReference type="SAM" id="MobiDB-lite"/>
    </source>
</evidence>
<dbReference type="InterPro" id="IPR044780">
    <property type="entry name" value="Heh2/Src1"/>
</dbReference>
<dbReference type="Pfam" id="PF09402">
    <property type="entry name" value="MSC"/>
    <property type="match status" value="1"/>
</dbReference>
<dbReference type="PANTHER" id="PTHR47808:SF2">
    <property type="entry name" value="LEM DOMAIN-CONTAINING PROTEIN 2"/>
    <property type="match status" value="1"/>
</dbReference>
<dbReference type="GO" id="GO:0071763">
    <property type="term" value="P:nuclear membrane organization"/>
    <property type="evidence" value="ECO:0007669"/>
    <property type="project" value="TreeGrafter"/>
</dbReference>
<evidence type="ECO:0000259" key="9">
    <source>
        <dbReference type="Pfam" id="PF09402"/>
    </source>
</evidence>
<dbReference type="GO" id="GO:0005783">
    <property type="term" value="C:endoplasmic reticulum"/>
    <property type="evidence" value="ECO:0007669"/>
    <property type="project" value="TreeGrafter"/>
</dbReference>
<dbReference type="GO" id="GO:0034399">
    <property type="term" value="C:nuclear periphery"/>
    <property type="evidence" value="ECO:0007669"/>
    <property type="project" value="TreeGrafter"/>
</dbReference>
<feature type="domain" description="Man1/Src1-like C-terminal" evidence="9">
    <location>
        <begin position="77"/>
        <end position="324"/>
    </location>
</feature>
<dbReference type="AlphaFoldDB" id="A0AAV3PAI5"/>